<dbReference type="InterPro" id="IPR018640">
    <property type="entry name" value="DUF2063"/>
</dbReference>
<dbReference type="Gene3D" id="1.10.150.690">
    <property type="entry name" value="DUF2063"/>
    <property type="match status" value="1"/>
</dbReference>
<dbReference type="Proteomes" id="UP001284537">
    <property type="component" value="Unassembled WGS sequence"/>
</dbReference>
<evidence type="ECO:0000259" key="1">
    <source>
        <dbReference type="Pfam" id="PF09836"/>
    </source>
</evidence>
<keyword evidence="3" id="KW-1185">Reference proteome</keyword>
<name>A0ABU4UCW6_9GAMM</name>
<accession>A0ABU4UCW6</accession>
<dbReference type="EMBL" id="JAXARY010000006">
    <property type="protein sequence ID" value="MDX8127200.1"/>
    <property type="molecule type" value="Genomic_DNA"/>
</dbReference>
<proteinExistence type="predicted"/>
<sequence>MHRLRELQRDFSRFVLQESQQLPTGVKSMGLSAEQRLAIYRNNTRLGLTAALRDSYPVVNRLVGEGFFAGLAAAYIKSYPPQSACLLAYGAHFCELISGFAAAQSLAYLADVAKLEWLWHEAYHAADARIMSAAALAQIDPAAYGRLVFKLHPSARFIASEYPIARIWANNQADDAGREYIDLRNGACCLLLYRPDRQVEIDSLDQAEYQFLRLLAVGTTLSRTVETVLTDHPDANVPILLQHCLLKGLLTDFYLADV</sequence>
<dbReference type="InterPro" id="IPR044922">
    <property type="entry name" value="DUF2063_N_sf"/>
</dbReference>
<dbReference type="Pfam" id="PF09836">
    <property type="entry name" value="DUF2063"/>
    <property type="match status" value="1"/>
</dbReference>
<organism evidence="2 3">
    <name type="scientific">Methylomonas defluvii</name>
    <dbReference type="NCBI Taxonomy" id="3045149"/>
    <lineage>
        <taxon>Bacteria</taxon>
        <taxon>Pseudomonadati</taxon>
        <taxon>Pseudomonadota</taxon>
        <taxon>Gammaproteobacteria</taxon>
        <taxon>Methylococcales</taxon>
        <taxon>Methylococcaceae</taxon>
        <taxon>Methylomonas</taxon>
    </lineage>
</organism>
<comment type="caution">
    <text evidence="2">The sequence shown here is derived from an EMBL/GenBank/DDBJ whole genome shotgun (WGS) entry which is preliminary data.</text>
</comment>
<feature type="domain" description="Putative DNA-binding" evidence="1">
    <location>
        <begin position="6"/>
        <end position="95"/>
    </location>
</feature>
<keyword evidence="2" id="KW-0238">DNA-binding</keyword>
<dbReference type="RefSeq" id="WP_319961170.1">
    <property type="nucleotide sequence ID" value="NZ_JAXARY010000006.1"/>
</dbReference>
<dbReference type="GO" id="GO:0003677">
    <property type="term" value="F:DNA binding"/>
    <property type="evidence" value="ECO:0007669"/>
    <property type="project" value="UniProtKB-KW"/>
</dbReference>
<evidence type="ECO:0000313" key="2">
    <source>
        <dbReference type="EMBL" id="MDX8127200.1"/>
    </source>
</evidence>
<protein>
    <submittedName>
        <fullName evidence="2">DNA-binding domain-containing protein</fullName>
    </submittedName>
</protein>
<evidence type="ECO:0000313" key="3">
    <source>
        <dbReference type="Proteomes" id="UP001284537"/>
    </source>
</evidence>
<gene>
    <name evidence="2" type="ORF">QLH52_07900</name>
</gene>
<reference evidence="2 3" key="1">
    <citation type="submission" date="2023-11" db="EMBL/GenBank/DDBJ databases">
        <authorList>
            <person name="Ouyang M.-Y."/>
        </authorList>
    </citation>
    <scope>NUCLEOTIDE SEQUENCE [LARGE SCALE GENOMIC DNA]</scope>
    <source>
        <strain evidence="2 3">OY6</strain>
    </source>
</reference>